<keyword evidence="3" id="KW-1185">Reference proteome</keyword>
<dbReference type="Proteomes" id="UP000823674">
    <property type="component" value="Chromosome A02"/>
</dbReference>
<accession>A0ABQ7NKD8</accession>
<feature type="region of interest" description="Disordered" evidence="1">
    <location>
        <begin position="76"/>
        <end position="102"/>
    </location>
</feature>
<organism evidence="2 3">
    <name type="scientific">Brassica rapa subsp. trilocularis</name>
    <dbReference type="NCBI Taxonomy" id="1813537"/>
    <lineage>
        <taxon>Eukaryota</taxon>
        <taxon>Viridiplantae</taxon>
        <taxon>Streptophyta</taxon>
        <taxon>Embryophyta</taxon>
        <taxon>Tracheophyta</taxon>
        <taxon>Spermatophyta</taxon>
        <taxon>Magnoliopsida</taxon>
        <taxon>eudicotyledons</taxon>
        <taxon>Gunneridae</taxon>
        <taxon>Pentapetalae</taxon>
        <taxon>rosids</taxon>
        <taxon>malvids</taxon>
        <taxon>Brassicales</taxon>
        <taxon>Brassicaceae</taxon>
        <taxon>Brassiceae</taxon>
        <taxon>Brassica</taxon>
    </lineage>
</organism>
<evidence type="ECO:0000256" key="1">
    <source>
        <dbReference type="SAM" id="MobiDB-lite"/>
    </source>
</evidence>
<feature type="compositionally biased region" description="Polar residues" evidence="1">
    <location>
        <begin position="86"/>
        <end position="102"/>
    </location>
</feature>
<reference evidence="2 3" key="1">
    <citation type="submission" date="2021-03" db="EMBL/GenBank/DDBJ databases">
        <authorList>
            <person name="King G.J."/>
            <person name="Bancroft I."/>
            <person name="Baten A."/>
            <person name="Bloomfield J."/>
            <person name="Borpatragohain P."/>
            <person name="He Z."/>
            <person name="Irish N."/>
            <person name="Irwin J."/>
            <person name="Liu K."/>
            <person name="Mauleon R.P."/>
            <person name="Moore J."/>
            <person name="Morris R."/>
            <person name="Ostergaard L."/>
            <person name="Wang B."/>
            <person name="Wells R."/>
        </authorList>
    </citation>
    <scope>NUCLEOTIDE SEQUENCE [LARGE SCALE GENOMIC DNA]</scope>
    <source>
        <strain evidence="2">R-o-18</strain>
        <tissue evidence="2">Leaf</tissue>
    </source>
</reference>
<gene>
    <name evidence="2" type="primary">A02g504540.1_BraROA</name>
    <name evidence="2" type="ORF">IGI04_006523</name>
</gene>
<evidence type="ECO:0000313" key="3">
    <source>
        <dbReference type="Proteomes" id="UP000823674"/>
    </source>
</evidence>
<proteinExistence type="predicted"/>
<evidence type="ECO:0000313" key="2">
    <source>
        <dbReference type="EMBL" id="KAG5410204.1"/>
    </source>
</evidence>
<comment type="caution">
    <text evidence="2">The sequence shown here is derived from an EMBL/GenBank/DDBJ whole genome shotgun (WGS) entry which is preliminary data.</text>
</comment>
<dbReference type="EMBL" id="JADBGQ010000002">
    <property type="protein sequence ID" value="KAG5410204.1"/>
    <property type="molecule type" value="Genomic_DNA"/>
</dbReference>
<protein>
    <submittedName>
        <fullName evidence="2">Uncharacterized protein</fullName>
    </submittedName>
</protein>
<sequence length="332" mass="36901">MIGQPMIPHSFNIHHPSQAITQTHTDQRQAYTNEIHIKPNLVPKPDSGLNTQYSNMGPGDLVFLLNIGNILSPYHKGQKKELSTDRGPQSFGSPRDSPQSFGSLPHYTVLVDRREPSQNPMPLSSMDWYGRIRIWTEPPRTSGSSSRTFGRTMALKNALTSSKQLQILHFLFLLHFLSLAQLGELGLYRYGQPLKWCYSIACVSSRMLPVACAATHGRLNVTMHDSSACQKPAPRPDVIQHGWSSCIATHGPLGVKTMPCRALGVMLHVRLHTAETCRATETLRCLDEGQHVLIPQIGPPRASRLICAILVFLVNFCPVINPEYFSAPVLIL</sequence>
<name>A0ABQ7NKD8_BRACM</name>